<evidence type="ECO:0000256" key="2">
    <source>
        <dbReference type="HAMAP-Rule" id="MF_01539"/>
    </source>
</evidence>
<dbReference type="AlphaFoldDB" id="A0A419TAA0"/>
<keyword evidence="4" id="KW-1185">Reference proteome</keyword>
<dbReference type="Pfam" id="PF05636">
    <property type="entry name" value="HIGH_NTase1"/>
    <property type="match status" value="1"/>
</dbReference>
<evidence type="ECO:0000313" key="4">
    <source>
        <dbReference type="Proteomes" id="UP000284177"/>
    </source>
</evidence>
<proteinExistence type="inferred from homology"/>
<dbReference type="GO" id="GO:0006400">
    <property type="term" value="P:tRNA modification"/>
    <property type="evidence" value="ECO:0007669"/>
    <property type="project" value="UniProtKB-UniRule"/>
</dbReference>
<dbReference type="Proteomes" id="UP000284177">
    <property type="component" value="Unassembled WGS sequence"/>
</dbReference>
<dbReference type="GO" id="GO:0005737">
    <property type="term" value="C:cytoplasm"/>
    <property type="evidence" value="ECO:0007669"/>
    <property type="project" value="UniProtKB-SubCell"/>
</dbReference>
<dbReference type="GO" id="GO:0016879">
    <property type="term" value="F:ligase activity, forming carbon-nitrogen bonds"/>
    <property type="evidence" value="ECO:0007669"/>
    <property type="project" value="UniProtKB-UniRule"/>
</dbReference>
<keyword evidence="2" id="KW-0547">Nucleotide-binding</keyword>
<comment type="subcellular location">
    <subcellularLocation>
        <location evidence="2">Cytoplasm</location>
    </subcellularLocation>
</comment>
<dbReference type="InterPro" id="IPR008513">
    <property type="entry name" value="tRNA(Met)_cyd_acetate_ligase"/>
</dbReference>
<accession>A0A419TAA0</accession>
<evidence type="ECO:0000313" key="3">
    <source>
        <dbReference type="EMBL" id="RKD34392.1"/>
    </source>
</evidence>
<dbReference type="NCBIfam" id="NF010191">
    <property type="entry name" value="PRK13670.1"/>
    <property type="match status" value="1"/>
</dbReference>
<keyword evidence="2" id="KW-0067">ATP-binding</keyword>
<name>A0A419TAA0_9FIRM</name>
<dbReference type="GO" id="GO:0000049">
    <property type="term" value="F:tRNA binding"/>
    <property type="evidence" value="ECO:0007669"/>
    <property type="project" value="UniProtKB-KW"/>
</dbReference>
<comment type="caution">
    <text evidence="3">The sequence shown here is derived from an EMBL/GenBank/DDBJ whole genome shotgun (WGS) entry which is preliminary data.</text>
</comment>
<keyword evidence="2" id="KW-0963">Cytoplasm</keyword>
<dbReference type="PANTHER" id="PTHR37825:SF1">
    <property type="entry name" value="TRNA(MET) CYTIDINE ACETATE LIGASE"/>
    <property type="match status" value="1"/>
</dbReference>
<gene>
    <name evidence="2" type="primary">tmcAL</name>
    <name evidence="3" type="ORF">BET03_00740</name>
</gene>
<comment type="catalytic activity">
    <reaction evidence="2">
        <text>cytidine(34) in elongator tRNA(Met) + acetate + ATP = N(4)-acetylcytidine(34) in elongator tRNA(Met) + AMP + diphosphate</text>
        <dbReference type="Rhea" id="RHEA:58144"/>
        <dbReference type="Rhea" id="RHEA-COMP:10693"/>
        <dbReference type="Rhea" id="RHEA-COMP:10694"/>
        <dbReference type="ChEBI" id="CHEBI:30089"/>
        <dbReference type="ChEBI" id="CHEBI:30616"/>
        <dbReference type="ChEBI" id="CHEBI:33019"/>
        <dbReference type="ChEBI" id="CHEBI:74900"/>
        <dbReference type="ChEBI" id="CHEBI:82748"/>
        <dbReference type="ChEBI" id="CHEBI:456215"/>
    </reaction>
</comment>
<protein>
    <recommendedName>
        <fullName evidence="2">tRNA(Met) cytidine acetate ligase</fullName>
        <ecNumber evidence="2">6.3.4.-</ecNumber>
    </recommendedName>
</protein>
<feature type="binding site" evidence="2">
    <location>
        <position position="102"/>
    </location>
    <ligand>
        <name>ATP</name>
        <dbReference type="ChEBI" id="CHEBI:30616"/>
    </ligand>
</feature>
<keyword evidence="2" id="KW-0820">tRNA-binding</keyword>
<feature type="binding site" evidence="2">
    <location>
        <position position="172"/>
    </location>
    <ligand>
        <name>ATP</name>
        <dbReference type="ChEBI" id="CHEBI:30616"/>
    </ligand>
</feature>
<evidence type="ECO:0000256" key="1">
    <source>
        <dbReference type="ARBA" id="ARBA00022694"/>
    </source>
</evidence>
<comment type="function">
    <text evidence="2">Catalyzes the formation of N(4)-acetylcytidine (ac(4)C) at the wobble position of elongator tRNA(Met), using acetate and ATP as substrates. First activates an acetate ion to form acetyladenylate (Ac-AMP) and then transfers the acetyl group to tRNA to form ac(4)C34.</text>
</comment>
<feature type="binding site" evidence="2">
    <location>
        <begin position="7"/>
        <end position="20"/>
    </location>
    <ligand>
        <name>ATP</name>
        <dbReference type="ChEBI" id="CHEBI:30616"/>
    </ligand>
</feature>
<feature type="binding site" evidence="2">
    <location>
        <begin position="197"/>
        <end position="198"/>
    </location>
    <ligand>
        <name>ATP</name>
        <dbReference type="ChEBI" id="CHEBI:30616"/>
    </ligand>
</feature>
<dbReference type="HAMAP" id="MF_01539">
    <property type="entry name" value="TmcAL"/>
    <property type="match status" value="1"/>
</dbReference>
<keyword evidence="2" id="KW-0694">RNA-binding</keyword>
<reference evidence="3 4" key="1">
    <citation type="submission" date="2016-08" db="EMBL/GenBank/DDBJ databases">
        <title>Novel Firmicutes and Novel Genomes.</title>
        <authorList>
            <person name="Poppleton D.I."/>
            <person name="Gribaldo S."/>
        </authorList>
    </citation>
    <scope>NUCLEOTIDE SEQUENCE [LARGE SCALE GENOMIC DNA]</scope>
    <source>
        <strain evidence="3 4">CTT3</strain>
    </source>
</reference>
<dbReference type="EMBL" id="MCIB01000001">
    <property type="protein sequence ID" value="RKD34392.1"/>
    <property type="molecule type" value="Genomic_DNA"/>
</dbReference>
<dbReference type="PANTHER" id="PTHR37825">
    <property type="entry name" value="TRNA(MET) CYTIDINE ACETATE LIGASE"/>
    <property type="match status" value="1"/>
</dbReference>
<dbReference type="GO" id="GO:0005524">
    <property type="term" value="F:ATP binding"/>
    <property type="evidence" value="ECO:0007669"/>
    <property type="project" value="UniProtKB-KW"/>
</dbReference>
<organism evidence="3 4">
    <name type="scientific">Thermohalobacter berrensis</name>
    <dbReference type="NCBI Taxonomy" id="99594"/>
    <lineage>
        <taxon>Bacteria</taxon>
        <taxon>Bacillati</taxon>
        <taxon>Bacillota</taxon>
        <taxon>Tissierellia</taxon>
        <taxon>Tissierellales</taxon>
        <taxon>Thermohalobacteraceae</taxon>
        <taxon>Thermohalobacter</taxon>
    </lineage>
</organism>
<keyword evidence="2" id="KW-0436">Ligase</keyword>
<dbReference type="RefSeq" id="WP_120166239.1">
    <property type="nucleotide sequence ID" value="NZ_MCIB01000001.1"/>
</dbReference>
<keyword evidence="1 2" id="KW-0819">tRNA processing</keyword>
<dbReference type="InterPro" id="IPR014729">
    <property type="entry name" value="Rossmann-like_a/b/a_fold"/>
</dbReference>
<dbReference type="Gene3D" id="3.40.50.620">
    <property type="entry name" value="HUPs"/>
    <property type="match status" value="1"/>
</dbReference>
<dbReference type="EC" id="6.3.4.-" evidence="2"/>
<dbReference type="SUPFAM" id="SSF52374">
    <property type="entry name" value="Nucleotidylyl transferase"/>
    <property type="match status" value="1"/>
</dbReference>
<sequence length="419" mass="48418">MRVVGLITEYNPFHNGHKYHLEKSKEISRSNYSVAVMSGNFLQRGEPAIVDKWTRAKMAIDSGVDLVIELPVVYACQSAEYFSYGSVKLLDSLGVVDSIVFGSESGDVKKINAIADILLKEPNNFKNYLKDYLSKGNTFPKSRTKALIKYARNHLNSKLSTEDIEDIINSPNNILGIEYLKALKKINSKIVPYTIKRIGSDYHQEDITGKFSSATSIRKKIFEDGNLDTIKDIVPYHTYIHLNNFLNKYGSFNKTCNYNDILQYILINTDRKKLKEILDVEEGLENRILKCFNENNTIEGLINCIKTKRYTLTRIQRIIMHLLININEKIFSEFHKTGPLYIRVLGFNSKGIELLREAKKKAKLPIITNFSNYRKLKDHKINRMISFDKRATDIYFLGLKNYNSEKKNLDFYTNPYIKK</sequence>
<comment type="similarity">
    <text evidence="2">Belongs to the TmcAL family.</text>
</comment>
<dbReference type="OrthoDB" id="9769796at2"/>